<organism evidence="3 4">
    <name type="scientific">Crassostrea virginica</name>
    <name type="common">Eastern oyster</name>
    <dbReference type="NCBI Taxonomy" id="6565"/>
    <lineage>
        <taxon>Eukaryota</taxon>
        <taxon>Metazoa</taxon>
        <taxon>Spiralia</taxon>
        <taxon>Lophotrochozoa</taxon>
        <taxon>Mollusca</taxon>
        <taxon>Bivalvia</taxon>
        <taxon>Autobranchia</taxon>
        <taxon>Pteriomorphia</taxon>
        <taxon>Ostreida</taxon>
        <taxon>Ostreoidea</taxon>
        <taxon>Ostreidae</taxon>
        <taxon>Crassostrea</taxon>
    </lineage>
</organism>
<proteinExistence type="predicted"/>
<dbReference type="GO" id="GO:0008608">
    <property type="term" value="P:attachment of spindle microtubules to kinetochore"/>
    <property type="evidence" value="ECO:0007669"/>
    <property type="project" value="TreeGrafter"/>
</dbReference>
<dbReference type="GeneID" id="111100723"/>
<dbReference type="KEGG" id="cvn:111100723"/>
<dbReference type="InterPro" id="IPR023238">
    <property type="entry name" value="FAM175"/>
</dbReference>
<gene>
    <name evidence="4" type="primary">LOC111100723</name>
</gene>
<evidence type="ECO:0000256" key="2">
    <source>
        <dbReference type="SAM" id="MobiDB-lite"/>
    </source>
</evidence>
<keyword evidence="3" id="KW-1185">Reference proteome</keyword>
<dbReference type="GO" id="GO:0090307">
    <property type="term" value="P:mitotic spindle assembly"/>
    <property type="evidence" value="ECO:0007669"/>
    <property type="project" value="TreeGrafter"/>
</dbReference>
<keyword evidence="1" id="KW-0175">Coiled coil</keyword>
<dbReference type="PRINTS" id="PR02051">
    <property type="entry name" value="PROTEINF175"/>
</dbReference>
<dbReference type="PANTHER" id="PTHR31728:SF5">
    <property type="entry name" value="OS07G0540200 PROTEIN"/>
    <property type="match status" value="1"/>
</dbReference>
<sequence>MAAIISGTVLASLFYDHSCAEGGLEGLLYGKVTQRVKDTISDSQINNIKVETKTNIYSYYRSDKSRKFYDRACRIDTQLIHGVTPEGSQVIGWFRFRPNTSPYPSLKEQNIHNNFLAILPSSQQANFIFLLCTGSPFENLSTHNFDFDVLKSSERSKQLVNVPLTVLNLGDTTHSEYKYEGTATVYNGSGRLAKVIEKHKPGVLDEDEQPNEVNKIRSLANDLQSQLEGLTDSVASSENKLTRLKRDLQKQQKILQDKLESKRKAEIKVLAEKESDITITKSVEHKKKEKSGVAHTIRLPSDSSHSRRLGSNEDAQSDHSPTPHYSRKLSTDYEFPSLEAMEVDIPQKSSLVDLTEDKILDPSPETNVKTEESNTQYDPSEPSKKTEISMDRSTGTKPQTVEKPQNSDPFSFVEGFLAQEKSAIPKTNSSKKPTKAEITAKKTNGHKEMSQSPSAINSKETRSGRNTTKNKPAQSLSDTANQRVTRGQRSRSRENKVTQDDSSSNKNNSSLPGKCAMEVNGEVTVVLSDSSDEGLNRRTKEEEFEISSSPVY</sequence>
<feature type="compositionally biased region" description="Polar residues" evidence="2">
    <location>
        <begin position="391"/>
        <end position="409"/>
    </location>
</feature>
<evidence type="ECO:0000256" key="1">
    <source>
        <dbReference type="SAM" id="Coils"/>
    </source>
</evidence>
<feature type="compositionally biased region" description="Polar residues" evidence="2">
    <location>
        <begin position="450"/>
        <end position="487"/>
    </location>
</feature>
<accession>A0A8B8AEZ0</accession>
<feature type="region of interest" description="Disordered" evidence="2">
    <location>
        <begin position="353"/>
        <end position="552"/>
    </location>
</feature>
<dbReference type="PANTHER" id="PTHR31728">
    <property type="entry name" value="ABRAXAS FAMILY MEMBER"/>
    <property type="match status" value="1"/>
</dbReference>
<dbReference type="GO" id="GO:0008017">
    <property type="term" value="F:microtubule binding"/>
    <property type="evidence" value="ECO:0007669"/>
    <property type="project" value="TreeGrafter"/>
</dbReference>
<protein>
    <submittedName>
        <fullName evidence="4">BRISC complex subunit Abraxas 2-like</fullName>
    </submittedName>
</protein>
<dbReference type="Pfam" id="PF21125">
    <property type="entry name" value="MPN_2A_DUB_like"/>
    <property type="match status" value="1"/>
</dbReference>
<dbReference type="GO" id="GO:0031593">
    <property type="term" value="F:polyubiquitin modification-dependent protein binding"/>
    <property type="evidence" value="ECO:0007669"/>
    <property type="project" value="TreeGrafter"/>
</dbReference>
<name>A0A8B8AEZ0_CRAVI</name>
<dbReference type="Proteomes" id="UP000694844">
    <property type="component" value="Chromosome 6"/>
</dbReference>
<feature type="compositionally biased region" description="Basic and acidic residues" evidence="2">
    <location>
        <begin position="381"/>
        <end position="390"/>
    </location>
</feature>
<evidence type="ECO:0000313" key="3">
    <source>
        <dbReference type="Proteomes" id="UP000694844"/>
    </source>
</evidence>
<dbReference type="RefSeq" id="XP_022288514.1">
    <property type="nucleotide sequence ID" value="XM_022432806.1"/>
</dbReference>
<dbReference type="CDD" id="cd23519">
    <property type="entry name" value="Abraxas-like_domain"/>
    <property type="match status" value="1"/>
</dbReference>
<dbReference type="GO" id="GO:0005634">
    <property type="term" value="C:nucleus"/>
    <property type="evidence" value="ECO:0007669"/>
    <property type="project" value="TreeGrafter"/>
</dbReference>
<dbReference type="AlphaFoldDB" id="A0A8B8AEZ0"/>
<reference evidence="4" key="1">
    <citation type="submission" date="2025-08" db="UniProtKB">
        <authorList>
            <consortium name="RefSeq"/>
        </authorList>
    </citation>
    <scope>IDENTIFICATION</scope>
    <source>
        <tissue evidence="4">Whole sample</tissue>
    </source>
</reference>
<feature type="region of interest" description="Disordered" evidence="2">
    <location>
        <begin position="283"/>
        <end position="329"/>
    </location>
</feature>
<dbReference type="GO" id="GO:0070536">
    <property type="term" value="P:protein K63-linked deubiquitination"/>
    <property type="evidence" value="ECO:0007669"/>
    <property type="project" value="TreeGrafter"/>
</dbReference>
<feature type="coiled-coil region" evidence="1">
    <location>
        <begin position="213"/>
        <end position="265"/>
    </location>
</feature>
<dbReference type="OrthoDB" id="6358435at2759"/>
<feature type="compositionally biased region" description="Basic and acidic residues" evidence="2">
    <location>
        <begin position="434"/>
        <end position="449"/>
    </location>
</feature>
<evidence type="ECO:0000313" key="4">
    <source>
        <dbReference type="RefSeq" id="XP_022288514.1"/>
    </source>
</evidence>